<comment type="caution">
    <text evidence="1">The sequence shown here is derived from an EMBL/GenBank/DDBJ whole genome shotgun (WGS) entry which is preliminary data.</text>
</comment>
<reference evidence="1 2" key="1">
    <citation type="submission" date="2019-10" db="EMBL/GenBank/DDBJ databases">
        <authorList>
            <person name="Palmer J.M."/>
        </authorList>
    </citation>
    <scope>NUCLEOTIDE SEQUENCE [LARGE SCALE GENOMIC DNA]</scope>
    <source>
        <strain evidence="1 2">TWF694</strain>
    </source>
</reference>
<dbReference type="AlphaFoldDB" id="A0AAV9X6E5"/>
<protein>
    <submittedName>
        <fullName evidence="1">Uncharacterized protein</fullName>
    </submittedName>
</protein>
<organism evidence="1 2">
    <name type="scientific">Orbilia ellipsospora</name>
    <dbReference type="NCBI Taxonomy" id="2528407"/>
    <lineage>
        <taxon>Eukaryota</taxon>
        <taxon>Fungi</taxon>
        <taxon>Dikarya</taxon>
        <taxon>Ascomycota</taxon>
        <taxon>Pezizomycotina</taxon>
        <taxon>Orbiliomycetes</taxon>
        <taxon>Orbiliales</taxon>
        <taxon>Orbiliaceae</taxon>
        <taxon>Orbilia</taxon>
    </lineage>
</organism>
<gene>
    <name evidence="1" type="ORF">TWF694_011446</name>
</gene>
<evidence type="ECO:0000313" key="1">
    <source>
        <dbReference type="EMBL" id="KAK6537252.1"/>
    </source>
</evidence>
<name>A0AAV9X6E5_9PEZI</name>
<proteinExistence type="predicted"/>
<keyword evidence="2" id="KW-1185">Reference proteome</keyword>
<sequence length="226" mass="25357">MDKQENIKPDLARFGRGSNCFARDRAIALNIDGMSTYSHALESFQVSQDASSSPKEKCRWKTSGEATLSIFTGDNGGGVCVTVDTPPARASIDDYTTAMKILRARFAYIHDRLDWWVCDQAMGPKSMTYFVLFDRQEGDIRAEPAGTPVVHFQQYSVRIASVLKNVDPNIGTEAEGLIADISQQMMDTKKLMRAYRSRKPKEEDKLYRENRCAQVNAKLGKSLVRS</sequence>
<dbReference type="Proteomes" id="UP001365542">
    <property type="component" value="Unassembled WGS sequence"/>
</dbReference>
<dbReference type="EMBL" id="JAVHJO010000009">
    <property type="protein sequence ID" value="KAK6537252.1"/>
    <property type="molecule type" value="Genomic_DNA"/>
</dbReference>
<evidence type="ECO:0000313" key="2">
    <source>
        <dbReference type="Proteomes" id="UP001365542"/>
    </source>
</evidence>
<accession>A0AAV9X6E5</accession>